<dbReference type="Gene3D" id="3.40.50.360">
    <property type="match status" value="1"/>
</dbReference>
<dbReference type="GO" id="GO:0016491">
    <property type="term" value="F:oxidoreductase activity"/>
    <property type="evidence" value="ECO:0007669"/>
    <property type="project" value="InterPro"/>
</dbReference>
<dbReference type="AlphaFoldDB" id="A0A538T6U8"/>
<accession>A0A538T6U8</accession>
<sequence>MNDDGLTRKLFIPILLGTIRKGRESENVAKLIFDRARAHPELETQLFDPRRMVFPMNDEGQGLKKLNPEWREAIIRADGLIIISPEYNHGYPGSLKMALDMLLKEYIHKAVALVGVSAGPWGGTRVIEKLVGVVRELGLVVTFTDLNFNNVETKFDAEGRLLDQAMNARIDGFFAELIWMARTLCLGRAHLPSEYHEQSGDCRLVAAGSE</sequence>
<proteinExistence type="predicted"/>
<dbReference type="SUPFAM" id="SSF52218">
    <property type="entry name" value="Flavoproteins"/>
    <property type="match status" value="1"/>
</dbReference>
<dbReference type="InterPro" id="IPR050712">
    <property type="entry name" value="NAD(P)H-dep_reductase"/>
</dbReference>
<evidence type="ECO:0000313" key="3">
    <source>
        <dbReference type="Proteomes" id="UP000316852"/>
    </source>
</evidence>
<dbReference type="PANTHER" id="PTHR30543">
    <property type="entry name" value="CHROMATE REDUCTASE"/>
    <property type="match status" value="1"/>
</dbReference>
<dbReference type="InterPro" id="IPR029039">
    <property type="entry name" value="Flavoprotein-like_sf"/>
</dbReference>
<dbReference type="PANTHER" id="PTHR30543:SF21">
    <property type="entry name" value="NAD(P)H-DEPENDENT FMN REDUCTASE LOT6"/>
    <property type="match status" value="1"/>
</dbReference>
<dbReference type="Proteomes" id="UP000316852">
    <property type="component" value="Unassembled WGS sequence"/>
</dbReference>
<dbReference type="Pfam" id="PF03358">
    <property type="entry name" value="FMN_red"/>
    <property type="match status" value="1"/>
</dbReference>
<gene>
    <name evidence="2" type="ORF">E6K76_04690</name>
</gene>
<dbReference type="GO" id="GO:0010181">
    <property type="term" value="F:FMN binding"/>
    <property type="evidence" value="ECO:0007669"/>
    <property type="project" value="TreeGrafter"/>
</dbReference>
<evidence type="ECO:0000259" key="1">
    <source>
        <dbReference type="Pfam" id="PF03358"/>
    </source>
</evidence>
<dbReference type="GO" id="GO:0005829">
    <property type="term" value="C:cytosol"/>
    <property type="evidence" value="ECO:0007669"/>
    <property type="project" value="TreeGrafter"/>
</dbReference>
<protein>
    <submittedName>
        <fullName evidence="2">NAD(P)H-dependent oxidoreductase</fullName>
    </submittedName>
</protein>
<evidence type="ECO:0000313" key="2">
    <source>
        <dbReference type="EMBL" id="TMQ59370.1"/>
    </source>
</evidence>
<name>A0A538T6U8_UNCEI</name>
<feature type="domain" description="NADPH-dependent FMN reductase-like" evidence="1">
    <location>
        <begin position="14"/>
        <end position="146"/>
    </location>
</feature>
<dbReference type="InterPro" id="IPR005025">
    <property type="entry name" value="FMN_Rdtase-like_dom"/>
</dbReference>
<dbReference type="EMBL" id="VBOW01000022">
    <property type="protein sequence ID" value="TMQ59370.1"/>
    <property type="molecule type" value="Genomic_DNA"/>
</dbReference>
<organism evidence="2 3">
    <name type="scientific">Eiseniibacteriota bacterium</name>
    <dbReference type="NCBI Taxonomy" id="2212470"/>
    <lineage>
        <taxon>Bacteria</taxon>
        <taxon>Candidatus Eiseniibacteriota</taxon>
    </lineage>
</organism>
<comment type="caution">
    <text evidence="2">The sequence shown here is derived from an EMBL/GenBank/DDBJ whole genome shotgun (WGS) entry which is preliminary data.</text>
</comment>
<reference evidence="2 3" key="1">
    <citation type="journal article" date="2019" name="Nat. Microbiol.">
        <title>Mediterranean grassland soil C-N compound turnover is dependent on rainfall and depth, and is mediated by genomically divergent microorganisms.</title>
        <authorList>
            <person name="Diamond S."/>
            <person name="Andeer P.F."/>
            <person name="Li Z."/>
            <person name="Crits-Christoph A."/>
            <person name="Burstein D."/>
            <person name="Anantharaman K."/>
            <person name="Lane K.R."/>
            <person name="Thomas B.C."/>
            <person name="Pan C."/>
            <person name="Northen T.R."/>
            <person name="Banfield J.F."/>
        </authorList>
    </citation>
    <scope>NUCLEOTIDE SEQUENCE [LARGE SCALE GENOMIC DNA]</scope>
    <source>
        <strain evidence="2">WS_6</strain>
    </source>
</reference>